<evidence type="ECO:0000313" key="2">
    <source>
        <dbReference type="EMBL" id="GGR23343.1"/>
    </source>
</evidence>
<feature type="domain" description="Transposase IS701-like DDE" evidence="1">
    <location>
        <begin position="15"/>
        <end position="104"/>
    </location>
</feature>
<dbReference type="Proteomes" id="UP000603865">
    <property type="component" value="Unassembled WGS sequence"/>
</dbReference>
<proteinExistence type="predicted"/>
<dbReference type="EMBL" id="BMQL01000030">
    <property type="protein sequence ID" value="GGR23343.1"/>
    <property type="molecule type" value="Genomic_DNA"/>
</dbReference>
<gene>
    <name evidence="2" type="ORF">GCM10008957_39110</name>
</gene>
<name>A0A918FCV9_9DEIO</name>
<sequence length="112" mass="12404">MTAALRVLGLADDPRFGTFHRLLNRARWSSLQASRVLLGLLLTAFVPSGPLLLGLDDTTLRRTGVKISAKGIDRDPVRSSHGHFVKASGLRWLSLMLLTPIPWAHRLWACHS</sequence>
<accession>A0A918FCV9</accession>
<evidence type="ECO:0000313" key="3">
    <source>
        <dbReference type="Proteomes" id="UP000603865"/>
    </source>
</evidence>
<protein>
    <recommendedName>
        <fullName evidence="1">Transposase IS701-like DDE domain-containing protein</fullName>
    </recommendedName>
</protein>
<keyword evidence="3" id="KW-1185">Reference proteome</keyword>
<dbReference type="AlphaFoldDB" id="A0A918FCV9"/>
<organism evidence="2 3">
    <name type="scientific">Deinococcus ruber</name>
    <dbReference type="NCBI Taxonomy" id="1848197"/>
    <lineage>
        <taxon>Bacteria</taxon>
        <taxon>Thermotogati</taxon>
        <taxon>Deinococcota</taxon>
        <taxon>Deinococci</taxon>
        <taxon>Deinococcales</taxon>
        <taxon>Deinococcaceae</taxon>
        <taxon>Deinococcus</taxon>
    </lineage>
</organism>
<evidence type="ECO:0000259" key="1">
    <source>
        <dbReference type="Pfam" id="PF13546"/>
    </source>
</evidence>
<reference evidence="2" key="2">
    <citation type="submission" date="2020-09" db="EMBL/GenBank/DDBJ databases">
        <authorList>
            <person name="Sun Q."/>
            <person name="Ohkuma M."/>
        </authorList>
    </citation>
    <scope>NUCLEOTIDE SEQUENCE</scope>
    <source>
        <strain evidence="2">JCM 31311</strain>
    </source>
</reference>
<dbReference type="InterPro" id="IPR038721">
    <property type="entry name" value="IS701-like_DDE_dom"/>
</dbReference>
<reference evidence="2" key="1">
    <citation type="journal article" date="2014" name="Int. J. Syst. Evol. Microbiol.">
        <title>Complete genome sequence of Corynebacterium casei LMG S-19264T (=DSM 44701T), isolated from a smear-ripened cheese.</title>
        <authorList>
            <consortium name="US DOE Joint Genome Institute (JGI-PGF)"/>
            <person name="Walter F."/>
            <person name="Albersmeier A."/>
            <person name="Kalinowski J."/>
            <person name="Ruckert C."/>
        </authorList>
    </citation>
    <scope>NUCLEOTIDE SEQUENCE</scope>
    <source>
        <strain evidence="2">JCM 31311</strain>
    </source>
</reference>
<dbReference type="Pfam" id="PF13546">
    <property type="entry name" value="DDE_5"/>
    <property type="match status" value="1"/>
</dbReference>
<comment type="caution">
    <text evidence="2">The sequence shown here is derived from an EMBL/GenBank/DDBJ whole genome shotgun (WGS) entry which is preliminary data.</text>
</comment>